<comment type="catalytic activity">
    <reaction evidence="1">
        <text>ATP + protein L-histidine = ADP + protein N-phospho-L-histidine.</text>
        <dbReference type="EC" id="2.7.13.3"/>
    </reaction>
</comment>
<evidence type="ECO:0000259" key="23">
    <source>
        <dbReference type="PROSITE" id="PS50894"/>
    </source>
</evidence>
<dbReference type="InterPro" id="IPR035965">
    <property type="entry name" value="PAS-like_dom_sf"/>
</dbReference>
<dbReference type="GO" id="GO:0000155">
    <property type="term" value="F:phosphorelay sensor kinase activity"/>
    <property type="evidence" value="ECO:0007669"/>
    <property type="project" value="InterPro"/>
</dbReference>
<dbReference type="SUPFAM" id="SSF55874">
    <property type="entry name" value="ATPase domain of HSP90 chaperone/DNA topoisomerase II/histidine kinase"/>
    <property type="match status" value="1"/>
</dbReference>
<comment type="subcellular location">
    <subcellularLocation>
        <location evidence="2">Membrane</location>
    </subcellularLocation>
</comment>
<dbReference type="PROSITE" id="PS50109">
    <property type="entry name" value="HIS_KIN"/>
    <property type="match status" value="1"/>
</dbReference>
<keyword evidence="9" id="KW-0067">ATP-binding</keyword>
<dbReference type="InterPro" id="IPR001789">
    <property type="entry name" value="Sig_transdc_resp-reg_receiver"/>
</dbReference>
<dbReference type="FunFam" id="1.10.287.130:FF:000004">
    <property type="entry name" value="Ethylene receptor 1"/>
    <property type="match status" value="1"/>
</dbReference>
<dbReference type="CDD" id="cd17546">
    <property type="entry name" value="REC_hyHK_CKI1_RcsC-like"/>
    <property type="match status" value="1"/>
</dbReference>
<dbReference type="InterPro" id="IPR013656">
    <property type="entry name" value="PAS_4"/>
</dbReference>
<organism evidence="24 25">
    <name type="scientific">Candidatus Accumulibacter aalborgensis</name>
    <dbReference type="NCBI Taxonomy" id="1860102"/>
    <lineage>
        <taxon>Bacteria</taxon>
        <taxon>Pseudomonadati</taxon>
        <taxon>Pseudomonadota</taxon>
        <taxon>Betaproteobacteria</taxon>
        <taxon>Candidatus Accumulibacter</taxon>
    </lineage>
</organism>
<dbReference type="InterPro" id="IPR000014">
    <property type="entry name" value="PAS"/>
</dbReference>
<evidence type="ECO:0000259" key="19">
    <source>
        <dbReference type="PROSITE" id="PS50109"/>
    </source>
</evidence>
<dbReference type="EMBL" id="FLQX01000132">
    <property type="protein sequence ID" value="SBT08144.1"/>
    <property type="molecule type" value="Genomic_DNA"/>
</dbReference>
<dbReference type="SMART" id="SM00388">
    <property type="entry name" value="HisKA"/>
    <property type="match status" value="1"/>
</dbReference>
<evidence type="ECO:0000313" key="25">
    <source>
        <dbReference type="Proteomes" id="UP000199169"/>
    </source>
</evidence>
<keyword evidence="25" id="KW-1185">Reference proteome</keyword>
<reference evidence="24 25" key="1">
    <citation type="submission" date="2016-06" db="EMBL/GenBank/DDBJ databases">
        <authorList>
            <person name="Kjaerup R.B."/>
            <person name="Dalgaard T.S."/>
            <person name="Juul-Madsen H.R."/>
        </authorList>
    </citation>
    <scope>NUCLEOTIDE SEQUENCE [LARGE SCALE GENOMIC DNA]</scope>
    <source>
        <strain evidence="24">3</strain>
    </source>
</reference>
<dbReference type="CDD" id="cd00082">
    <property type="entry name" value="HisKA"/>
    <property type="match status" value="1"/>
</dbReference>
<dbReference type="Gene3D" id="3.30.565.10">
    <property type="entry name" value="Histidine kinase-like ATPase, C-terminal domain"/>
    <property type="match status" value="1"/>
</dbReference>
<feature type="domain" description="Histidine kinase" evidence="19">
    <location>
        <begin position="286"/>
        <end position="506"/>
    </location>
</feature>
<keyword evidence="4 16" id="KW-0597">Phosphoprotein</keyword>
<keyword evidence="12 18" id="KW-0472">Membrane</keyword>
<dbReference type="CDD" id="cd00130">
    <property type="entry name" value="PAS"/>
    <property type="match status" value="1"/>
</dbReference>
<dbReference type="GO" id="GO:0005524">
    <property type="term" value="F:ATP binding"/>
    <property type="evidence" value="ECO:0007669"/>
    <property type="project" value="UniProtKB-KW"/>
</dbReference>
<dbReference type="Pfam" id="PF02518">
    <property type="entry name" value="HATPase_c"/>
    <property type="match status" value="1"/>
</dbReference>
<evidence type="ECO:0000256" key="13">
    <source>
        <dbReference type="ARBA" id="ARBA00058004"/>
    </source>
</evidence>
<keyword evidence="7" id="KW-0547">Nucleotide-binding</keyword>
<dbReference type="InterPro" id="IPR004358">
    <property type="entry name" value="Sig_transdc_His_kin-like_C"/>
</dbReference>
<dbReference type="Pfam" id="PF00512">
    <property type="entry name" value="HisKA"/>
    <property type="match status" value="1"/>
</dbReference>
<dbReference type="PRINTS" id="PR00344">
    <property type="entry name" value="BCTRLSENSOR"/>
</dbReference>
<dbReference type="Pfam" id="PF08448">
    <property type="entry name" value="PAS_4"/>
    <property type="match status" value="1"/>
</dbReference>
<feature type="modified residue" description="4-aspartylphosphate" evidence="16">
    <location>
        <position position="583"/>
    </location>
</feature>
<dbReference type="InterPro" id="IPR005467">
    <property type="entry name" value="His_kinase_dom"/>
</dbReference>
<keyword evidence="11" id="KW-0902">Two-component regulatory system</keyword>
<keyword evidence="5" id="KW-0808">Transferase</keyword>
<evidence type="ECO:0000256" key="3">
    <source>
        <dbReference type="ARBA" id="ARBA00012438"/>
    </source>
</evidence>
<dbReference type="Gene3D" id="3.30.450.20">
    <property type="entry name" value="PAS domain"/>
    <property type="match status" value="1"/>
</dbReference>
<dbReference type="Pfam" id="PF01627">
    <property type="entry name" value="Hpt"/>
    <property type="match status" value="1"/>
</dbReference>
<dbReference type="PROSITE" id="PS50894">
    <property type="entry name" value="HPT"/>
    <property type="match status" value="1"/>
</dbReference>
<dbReference type="PROSITE" id="PS50110">
    <property type="entry name" value="RESPONSE_REGULATORY"/>
    <property type="match status" value="1"/>
</dbReference>
<keyword evidence="10 18" id="KW-1133">Transmembrane helix</keyword>
<dbReference type="PANTHER" id="PTHR45339">
    <property type="entry name" value="HYBRID SIGNAL TRANSDUCTION HISTIDINE KINASE J"/>
    <property type="match status" value="1"/>
</dbReference>
<feature type="domain" description="Response regulatory" evidence="20">
    <location>
        <begin position="534"/>
        <end position="650"/>
    </location>
</feature>
<evidence type="ECO:0000259" key="21">
    <source>
        <dbReference type="PROSITE" id="PS50112"/>
    </source>
</evidence>
<feature type="domain" description="PAS" evidence="21">
    <location>
        <begin position="119"/>
        <end position="189"/>
    </location>
</feature>
<dbReference type="SMART" id="SM00091">
    <property type="entry name" value="PAS"/>
    <property type="match status" value="1"/>
</dbReference>
<dbReference type="SUPFAM" id="SSF52172">
    <property type="entry name" value="CheY-like"/>
    <property type="match status" value="1"/>
</dbReference>
<dbReference type="InterPro" id="IPR036641">
    <property type="entry name" value="HPT_dom_sf"/>
</dbReference>
<evidence type="ECO:0000256" key="8">
    <source>
        <dbReference type="ARBA" id="ARBA00022777"/>
    </source>
</evidence>
<dbReference type="CDD" id="cd16922">
    <property type="entry name" value="HATPase_EvgS-ArcB-TorS-like"/>
    <property type="match status" value="1"/>
</dbReference>
<dbReference type="FunFam" id="3.30.565.10:FF:000010">
    <property type="entry name" value="Sensor histidine kinase RcsC"/>
    <property type="match status" value="1"/>
</dbReference>
<sequence>MASVSSLRRNRRPAAMKAGTEKPAETGLAVADALPASGAALRLALVYAVFAGLWILLSDLAVGWLLLEQPQSFFANALKGWLFVAVTAALLYAMVRRLLAQTATLSRREHEARTENLRNQQLLAAIVDGSTDAIFAKDLEGRYLVFNRATARVIGKRSEQALGCDDTALFPPEQAATLRANDRRVIVENRTHTYEETLLTAQGERTFLATKGPLHDSEGKVIGIFGVSRDITDRKRMSDELDRHRHHLEERVAERTAELAAANLALAQHADSAEAANRAKSAFLANMSHEIRTPMNTIIGLTHLLRRSGATAQQAERLDRIDDAGQHLLAIINDVLDLSKIEAGRLQVENTDFALSAVLDKVGAIIGEAAHRKGLPISIERNAVPLSLRGDPTRLRQALLNYAANAVKFTAEGSIALRARLLEEIGDDLLVRFEVEDTGIGIAADKLGRLFQAFEQADASTTRHYGGTGLGLVITHRLAHLMGGDVGVDSTPGRGSTFWLTARLQRGQSIVSPLAAVHGGDPESELRAHHAGRRILLSEDNDINREVALELLQSVGLVVETAADGRQAVGWAQRSAFDLILMDMQMPGMDGLEATRRIRALPGWKTTPILAMTANAFDEDRRSCAEAGMNDFVTKPVLPGLLYAVVLKWLPPGERKEPAAADSVARHTPPDAALTAVAVPALVTPALVTPASPSAAEATLARLASLPGVSVARALTLLAGRVEKYLDLLARFVASQADAMSCLATSLADGDHVTARRVAHTLKGTGATLGADGLAEIAARLEGMLRKDETMRLPSDEVRAEMEAIDAELATLAAALADSLDAPDRSLAMADETPEG</sequence>
<proteinExistence type="predicted"/>
<dbReference type="SMART" id="SM00073">
    <property type="entry name" value="HPT"/>
    <property type="match status" value="1"/>
</dbReference>
<feature type="region of interest" description="Disordered" evidence="17">
    <location>
        <begin position="1"/>
        <end position="20"/>
    </location>
</feature>
<dbReference type="NCBIfam" id="TIGR00229">
    <property type="entry name" value="sensory_box"/>
    <property type="match status" value="1"/>
</dbReference>
<evidence type="ECO:0000256" key="16">
    <source>
        <dbReference type="PROSITE-ProRule" id="PRU00169"/>
    </source>
</evidence>
<dbReference type="InterPro" id="IPR011006">
    <property type="entry name" value="CheY-like_superfamily"/>
</dbReference>
<evidence type="ECO:0000259" key="22">
    <source>
        <dbReference type="PROSITE" id="PS50113"/>
    </source>
</evidence>
<dbReference type="SUPFAM" id="SSF47384">
    <property type="entry name" value="Homodimeric domain of signal transducing histidine kinase"/>
    <property type="match status" value="1"/>
</dbReference>
<evidence type="ECO:0000256" key="1">
    <source>
        <dbReference type="ARBA" id="ARBA00000085"/>
    </source>
</evidence>
<dbReference type="GO" id="GO:0005886">
    <property type="term" value="C:plasma membrane"/>
    <property type="evidence" value="ECO:0007669"/>
    <property type="project" value="UniProtKB-SubCell"/>
</dbReference>
<evidence type="ECO:0000256" key="9">
    <source>
        <dbReference type="ARBA" id="ARBA00022840"/>
    </source>
</evidence>
<dbReference type="InterPro" id="IPR000700">
    <property type="entry name" value="PAS-assoc_C"/>
</dbReference>
<dbReference type="SUPFAM" id="SSF55785">
    <property type="entry name" value="PYP-like sensor domain (PAS domain)"/>
    <property type="match status" value="1"/>
</dbReference>
<keyword evidence="6 18" id="KW-0812">Transmembrane</keyword>
<dbReference type="Proteomes" id="UP000199169">
    <property type="component" value="Unassembled WGS sequence"/>
</dbReference>
<evidence type="ECO:0000256" key="12">
    <source>
        <dbReference type="ARBA" id="ARBA00023136"/>
    </source>
</evidence>
<dbReference type="SMART" id="SM00448">
    <property type="entry name" value="REC"/>
    <property type="match status" value="1"/>
</dbReference>
<dbReference type="InterPro" id="IPR003594">
    <property type="entry name" value="HATPase_dom"/>
</dbReference>
<dbReference type="Pfam" id="PF00072">
    <property type="entry name" value="Response_reg"/>
    <property type="match status" value="1"/>
</dbReference>
<name>A0A1A8XSS0_9PROT</name>
<evidence type="ECO:0000256" key="6">
    <source>
        <dbReference type="ARBA" id="ARBA00022692"/>
    </source>
</evidence>
<dbReference type="PROSITE" id="PS50113">
    <property type="entry name" value="PAC"/>
    <property type="match status" value="1"/>
</dbReference>
<dbReference type="AlphaFoldDB" id="A0A1A8XSS0"/>
<evidence type="ECO:0000256" key="17">
    <source>
        <dbReference type="SAM" id="MobiDB-lite"/>
    </source>
</evidence>
<dbReference type="InterPro" id="IPR008207">
    <property type="entry name" value="Sig_transdc_His_kin_Hpt_dom"/>
</dbReference>
<evidence type="ECO:0000256" key="7">
    <source>
        <dbReference type="ARBA" id="ARBA00022741"/>
    </source>
</evidence>
<dbReference type="PROSITE" id="PS50112">
    <property type="entry name" value="PAS"/>
    <property type="match status" value="1"/>
</dbReference>
<accession>A0A1A8XSS0</accession>
<evidence type="ECO:0000256" key="15">
    <source>
        <dbReference type="PROSITE-ProRule" id="PRU00110"/>
    </source>
</evidence>
<dbReference type="Gene3D" id="1.20.120.160">
    <property type="entry name" value="HPT domain"/>
    <property type="match status" value="1"/>
</dbReference>
<dbReference type="InterPro" id="IPR036097">
    <property type="entry name" value="HisK_dim/P_sf"/>
</dbReference>
<dbReference type="EC" id="2.7.13.3" evidence="3"/>
<comment type="function">
    <text evidence="13">Member of the two-component regulatory system BvgS/BvgA. Phosphorylates BvgA via a four-step phosphorelay in response to environmental signals.</text>
</comment>
<evidence type="ECO:0000259" key="20">
    <source>
        <dbReference type="PROSITE" id="PS50110"/>
    </source>
</evidence>
<dbReference type="InterPro" id="IPR003661">
    <property type="entry name" value="HisK_dim/P_dom"/>
</dbReference>
<dbReference type="PANTHER" id="PTHR45339:SF3">
    <property type="entry name" value="HISTIDINE KINASE"/>
    <property type="match status" value="1"/>
</dbReference>
<keyword evidence="8 24" id="KW-0418">Kinase</keyword>
<feature type="domain" description="PAC" evidence="22">
    <location>
        <begin position="192"/>
        <end position="243"/>
    </location>
</feature>
<evidence type="ECO:0000256" key="4">
    <source>
        <dbReference type="ARBA" id="ARBA00022553"/>
    </source>
</evidence>
<dbReference type="STRING" id="1860102.ACCAA_540004"/>
<evidence type="ECO:0000256" key="2">
    <source>
        <dbReference type="ARBA" id="ARBA00004370"/>
    </source>
</evidence>
<feature type="domain" description="HPt" evidence="23">
    <location>
        <begin position="721"/>
        <end position="823"/>
    </location>
</feature>
<evidence type="ECO:0000256" key="11">
    <source>
        <dbReference type="ARBA" id="ARBA00023012"/>
    </source>
</evidence>
<feature type="modified residue" description="Phosphohistidine" evidence="15">
    <location>
        <position position="760"/>
    </location>
</feature>
<evidence type="ECO:0000313" key="24">
    <source>
        <dbReference type="EMBL" id="SBT08144.1"/>
    </source>
</evidence>
<feature type="transmembrane region" description="Helical" evidence="18">
    <location>
        <begin position="73"/>
        <end position="95"/>
    </location>
</feature>
<evidence type="ECO:0000256" key="5">
    <source>
        <dbReference type="ARBA" id="ARBA00022679"/>
    </source>
</evidence>
<evidence type="ECO:0000256" key="18">
    <source>
        <dbReference type="SAM" id="Phobius"/>
    </source>
</evidence>
<evidence type="ECO:0000256" key="10">
    <source>
        <dbReference type="ARBA" id="ARBA00022989"/>
    </source>
</evidence>
<evidence type="ECO:0000256" key="14">
    <source>
        <dbReference type="ARBA" id="ARBA00070152"/>
    </source>
</evidence>
<protein>
    <recommendedName>
        <fullName evidence="14">Virulence sensor protein BvgS</fullName>
        <ecNumber evidence="3">2.7.13.3</ecNumber>
    </recommendedName>
</protein>
<dbReference type="SUPFAM" id="SSF47226">
    <property type="entry name" value="Histidine-containing phosphotransfer domain, HPT domain"/>
    <property type="match status" value="1"/>
</dbReference>
<gene>
    <name evidence="24" type="ORF">ACCAA_540004</name>
</gene>
<dbReference type="Gene3D" id="1.10.287.130">
    <property type="match status" value="1"/>
</dbReference>
<dbReference type="SMART" id="SM00387">
    <property type="entry name" value="HATPase_c"/>
    <property type="match status" value="1"/>
</dbReference>
<dbReference type="InterPro" id="IPR036890">
    <property type="entry name" value="HATPase_C_sf"/>
</dbReference>
<feature type="transmembrane region" description="Helical" evidence="18">
    <location>
        <begin position="44"/>
        <end position="67"/>
    </location>
</feature>
<dbReference type="Gene3D" id="3.40.50.2300">
    <property type="match status" value="1"/>
</dbReference>